<dbReference type="EMBL" id="LQYN01000056">
    <property type="protein sequence ID" value="KYD05520.1"/>
    <property type="molecule type" value="Genomic_DNA"/>
</dbReference>
<gene>
    <name evidence="2" type="ORF">B4102_3244</name>
</gene>
<keyword evidence="1" id="KW-0472">Membrane</keyword>
<feature type="transmembrane region" description="Helical" evidence="1">
    <location>
        <begin position="102"/>
        <end position="120"/>
    </location>
</feature>
<keyword evidence="3" id="KW-1185">Reference proteome</keyword>
<dbReference type="Proteomes" id="UP000075666">
    <property type="component" value="Unassembled WGS sequence"/>
</dbReference>
<organism evidence="2 3">
    <name type="scientific">Heyndrickxia sporothermodurans</name>
    <dbReference type="NCBI Taxonomy" id="46224"/>
    <lineage>
        <taxon>Bacteria</taxon>
        <taxon>Bacillati</taxon>
        <taxon>Bacillota</taxon>
        <taxon>Bacilli</taxon>
        <taxon>Bacillales</taxon>
        <taxon>Bacillaceae</taxon>
        <taxon>Heyndrickxia</taxon>
    </lineage>
</organism>
<keyword evidence="1" id="KW-1133">Transmembrane helix</keyword>
<comment type="caution">
    <text evidence="2">The sequence shown here is derived from an EMBL/GenBank/DDBJ whole genome shotgun (WGS) entry which is preliminary data.</text>
</comment>
<name>A0A150KZQ1_9BACI</name>
<reference evidence="2 3" key="1">
    <citation type="submission" date="2016-01" db="EMBL/GenBank/DDBJ databases">
        <title>Genome Sequences of Twelve Sporeforming Bacillus Species Isolated from Foods.</title>
        <authorList>
            <person name="Berendsen E.M."/>
            <person name="Wells-Bennik M.H."/>
            <person name="Krawcyk A.O."/>
            <person name="De Jong A."/>
            <person name="Holsappel S."/>
            <person name="Eijlander R.T."/>
            <person name="Kuipers O.P."/>
        </authorList>
    </citation>
    <scope>NUCLEOTIDE SEQUENCE [LARGE SCALE GENOMIC DNA]</scope>
    <source>
        <strain evidence="2 3">B4102</strain>
    </source>
</reference>
<dbReference type="RefSeq" id="WP_066231888.1">
    <property type="nucleotide sequence ID" value="NZ_LQYN01000056.1"/>
</dbReference>
<feature type="transmembrane region" description="Helical" evidence="1">
    <location>
        <begin position="234"/>
        <end position="254"/>
    </location>
</feature>
<protein>
    <submittedName>
        <fullName evidence="2">Uncharacterized protein</fullName>
    </submittedName>
</protein>
<sequence length="275" mass="30042">MYCSTCGHLNNKHDLYCSNDGTRLKKTDIKVNFRENGAFCASCGTKTSKSDSYCSSCGHVLVSGQVAARNGTNEVVWTKSADLTNIPAQKWFKFNFDIKQSLLSAVAAFVVVIVFALILMTGSKSILNSLITESMDGTNFTDMLSEIETETDTNMPKLDSIVGFTDYVMAEHLQIPKIAASVKGSAFGDEGYFNGSVTVGIGMLIYLIGPFIGLFLAGIYAGRKIQNTSLMKRFNQSIGIGICYAIILSIFSLFSGFSKKINIHDHGFNISFHME</sequence>
<evidence type="ECO:0000313" key="2">
    <source>
        <dbReference type="EMBL" id="KYD05520.1"/>
    </source>
</evidence>
<dbReference type="OrthoDB" id="1707224at2"/>
<evidence type="ECO:0000256" key="1">
    <source>
        <dbReference type="SAM" id="Phobius"/>
    </source>
</evidence>
<feature type="transmembrane region" description="Helical" evidence="1">
    <location>
        <begin position="199"/>
        <end position="222"/>
    </location>
</feature>
<keyword evidence="1" id="KW-0812">Transmembrane</keyword>
<dbReference type="PATRIC" id="fig|46224.3.peg.3221"/>
<dbReference type="AlphaFoldDB" id="A0A150KZQ1"/>
<accession>A0A150KZQ1</accession>
<proteinExistence type="predicted"/>
<dbReference type="STRING" id="46224.B4102_3244"/>
<evidence type="ECO:0000313" key="3">
    <source>
        <dbReference type="Proteomes" id="UP000075666"/>
    </source>
</evidence>